<organism evidence="6 7">
    <name type="scientific">Tegillarca granosa</name>
    <name type="common">Malaysian cockle</name>
    <name type="synonym">Anadara granosa</name>
    <dbReference type="NCBI Taxonomy" id="220873"/>
    <lineage>
        <taxon>Eukaryota</taxon>
        <taxon>Metazoa</taxon>
        <taxon>Spiralia</taxon>
        <taxon>Lophotrochozoa</taxon>
        <taxon>Mollusca</taxon>
        <taxon>Bivalvia</taxon>
        <taxon>Autobranchia</taxon>
        <taxon>Pteriomorphia</taxon>
        <taxon>Arcoida</taxon>
        <taxon>Arcoidea</taxon>
        <taxon>Arcidae</taxon>
        <taxon>Tegillarca</taxon>
    </lineage>
</organism>
<evidence type="ECO:0008006" key="8">
    <source>
        <dbReference type="Google" id="ProtNLM"/>
    </source>
</evidence>
<feature type="transmembrane region" description="Helical" evidence="5">
    <location>
        <begin position="105"/>
        <end position="122"/>
    </location>
</feature>
<reference evidence="6 7" key="1">
    <citation type="submission" date="2022-12" db="EMBL/GenBank/DDBJ databases">
        <title>Chromosome-level genome of Tegillarca granosa.</title>
        <authorList>
            <person name="Kim J."/>
        </authorList>
    </citation>
    <scope>NUCLEOTIDE SEQUENCE [LARGE SCALE GENOMIC DNA]</scope>
    <source>
        <strain evidence="6">Teg-2019</strain>
        <tissue evidence="6">Adductor muscle</tissue>
    </source>
</reference>
<dbReference type="Gene3D" id="1.20.1250.20">
    <property type="entry name" value="MFS general substrate transporter like domains"/>
    <property type="match status" value="1"/>
</dbReference>
<keyword evidence="4 5" id="KW-0472">Membrane</keyword>
<comment type="subcellular location">
    <subcellularLocation>
        <location evidence="1">Membrane</location>
        <topology evidence="1">Multi-pass membrane protein</topology>
    </subcellularLocation>
</comment>
<sequence>MGRRTLLCSSMVVGGVALLCSVLTVTVFKAAPSRINTALAMVGKLAVSCAIALIFIFEGEIYPTTVRSFLQGGGTTAGQIGSMVSPYIGKINNLIKIDLGSSLDLILFGVIMFCAGMVALMLPETRNKKLPDTIEEANQLKGNNISTGALEELGVLK</sequence>
<dbReference type="EMBL" id="JARBDR010000917">
    <property type="protein sequence ID" value="KAJ8303385.1"/>
    <property type="molecule type" value="Genomic_DNA"/>
</dbReference>
<evidence type="ECO:0000313" key="6">
    <source>
        <dbReference type="EMBL" id="KAJ8303385.1"/>
    </source>
</evidence>
<keyword evidence="2 5" id="KW-0812">Transmembrane</keyword>
<keyword evidence="3 5" id="KW-1133">Transmembrane helix</keyword>
<dbReference type="PANTHER" id="PTHR24064">
    <property type="entry name" value="SOLUTE CARRIER FAMILY 22 MEMBER"/>
    <property type="match status" value="1"/>
</dbReference>
<proteinExistence type="predicted"/>
<dbReference type="InterPro" id="IPR036259">
    <property type="entry name" value="MFS_trans_sf"/>
</dbReference>
<comment type="caution">
    <text evidence="6">The sequence shown here is derived from an EMBL/GenBank/DDBJ whole genome shotgun (WGS) entry which is preliminary data.</text>
</comment>
<evidence type="ECO:0000256" key="1">
    <source>
        <dbReference type="ARBA" id="ARBA00004141"/>
    </source>
</evidence>
<accession>A0ABQ9EIP2</accession>
<protein>
    <recommendedName>
        <fullName evidence="8">Major facilitator superfamily (MFS) profile domain-containing protein</fullName>
    </recommendedName>
</protein>
<evidence type="ECO:0000256" key="3">
    <source>
        <dbReference type="ARBA" id="ARBA00022989"/>
    </source>
</evidence>
<keyword evidence="7" id="KW-1185">Reference proteome</keyword>
<dbReference type="Proteomes" id="UP001217089">
    <property type="component" value="Unassembled WGS sequence"/>
</dbReference>
<evidence type="ECO:0000256" key="2">
    <source>
        <dbReference type="ARBA" id="ARBA00022692"/>
    </source>
</evidence>
<feature type="transmembrane region" description="Helical" evidence="5">
    <location>
        <begin position="38"/>
        <end position="57"/>
    </location>
</feature>
<evidence type="ECO:0000256" key="4">
    <source>
        <dbReference type="ARBA" id="ARBA00023136"/>
    </source>
</evidence>
<name>A0ABQ9EIP2_TEGGR</name>
<evidence type="ECO:0000313" key="7">
    <source>
        <dbReference type="Proteomes" id="UP001217089"/>
    </source>
</evidence>
<feature type="transmembrane region" description="Helical" evidence="5">
    <location>
        <begin position="12"/>
        <end position="31"/>
    </location>
</feature>
<dbReference type="SUPFAM" id="SSF103473">
    <property type="entry name" value="MFS general substrate transporter"/>
    <property type="match status" value="1"/>
</dbReference>
<evidence type="ECO:0000256" key="5">
    <source>
        <dbReference type="SAM" id="Phobius"/>
    </source>
</evidence>
<gene>
    <name evidence="6" type="ORF">KUTeg_019781</name>
</gene>